<feature type="region of interest" description="Disordered" evidence="5">
    <location>
        <begin position="1"/>
        <end position="115"/>
    </location>
</feature>
<dbReference type="OrthoDB" id="4062651at2759"/>
<organism evidence="7 8">
    <name type="scientific">Gibberella nygamai</name>
    <name type="common">Bean root rot disease fungus</name>
    <name type="synonym">Fusarium nygamai</name>
    <dbReference type="NCBI Taxonomy" id="42673"/>
    <lineage>
        <taxon>Eukaryota</taxon>
        <taxon>Fungi</taxon>
        <taxon>Dikarya</taxon>
        <taxon>Ascomycota</taxon>
        <taxon>Pezizomycotina</taxon>
        <taxon>Sordariomycetes</taxon>
        <taxon>Hypocreomycetidae</taxon>
        <taxon>Hypocreales</taxon>
        <taxon>Nectriaceae</taxon>
        <taxon>Fusarium</taxon>
        <taxon>Fusarium fujikuroi species complex</taxon>
    </lineage>
</organism>
<dbReference type="SUPFAM" id="SSF56112">
    <property type="entry name" value="Protein kinase-like (PK-like)"/>
    <property type="match status" value="1"/>
</dbReference>
<name>A0A2K0W2G7_GIBNY</name>
<feature type="compositionally biased region" description="Basic and acidic residues" evidence="5">
    <location>
        <begin position="29"/>
        <end position="44"/>
    </location>
</feature>
<dbReference type="InterPro" id="IPR051681">
    <property type="entry name" value="Ser/Thr_Kinases-Pseudokinases"/>
</dbReference>
<dbReference type="EMBL" id="MTQA01000145">
    <property type="protein sequence ID" value="PNP76470.1"/>
    <property type="molecule type" value="Genomic_DNA"/>
</dbReference>
<evidence type="ECO:0000256" key="2">
    <source>
        <dbReference type="ARBA" id="ARBA00022741"/>
    </source>
</evidence>
<accession>A0A2K0W2G7</accession>
<dbReference type="PANTHER" id="PTHR44329">
    <property type="entry name" value="SERINE/THREONINE-PROTEIN KINASE TNNI3K-RELATED"/>
    <property type="match status" value="1"/>
</dbReference>
<evidence type="ECO:0000256" key="3">
    <source>
        <dbReference type="ARBA" id="ARBA00022777"/>
    </source>
</evidence>
<dbReference type="GO" id="GO:0004674">
    <property type="term" value="F:protein serine/threonine kinase activity"/>
    <property type="evidence" value="ECO:0007669"/>
    <property type="project" value="TreeGrafter"/>
</dbReference>
<evidence type="ECO:0000259" key="6">
    <source>
        <dbReference type="PROSITE" id="PS50011"/>
    </source>
</evidence>
<keyword evidence="2" id="KW-0547">Nucleotide-binding</keyword>
<gene>
    <name evidence="7" type="ORF">FNYG_10184</name>
</gene>
<keyword evidence="4" id="KW-0067">ATP-binding</keyword>
<dbReference type="Proteomes" id="UP000236664">
    <property type="component" value="Unassembled WGS sequence"/>
</dbReference>
<dbReference type="InterPro" id="IPR000719">
    <property type="entry name" value="Prot_kinase_dom"/>
</dbReference>
<evidence type="ECO:0000256" key="4">
    <source>
        <dbReference type="ARBA" id="ARBA00022840"/>
    </source>
</evidence>
<reference evidence="7 8" key="1">
    <citation type="submission" date="2017-06" db="EMBL/GenBank/DDBJ databases">
        <title>Genome of Fusarium nygamai isolate CS10214.</title>
        <authorList>
            <person name="Gardiner D.M."/>
            <person name="Obanor F."/>
            <person name="Kazan K."/>
        </authorList>
    </citation>
    <scope>NUCLEOTIDE SEQUENCE [LARGE SCALE GENOMIC DNA]</scope>
    <source>
        <strain evidence="7 8">CS10214</strain>
    </source>
</reference>
<dbReference type="Pfam" id="PF00069">
    <property type="entry name" value="Pkinase"/>
    <property type="match status" value="1"/>
</dbReference>
<evidence type="ECO:0000256" key="5">
    <source>
        <dbReference type="SAM" id="MobiDB-lite"/>
    </source>
</evidence>
<proteinExistence type="predicted"/>
<protein>
    <recommendedName>
        <fullName evidence="6">Protein kinase domain-containing protein</fullName>
    </recommendedName>
</protein>
<dbReference type="PROSITE" id="PS50011">
    <property type="entry name" value="PROTEIN_KINASE_DOM"/>
    <property type="match status" value="1"/>
</dbReference>
<dbReference type="PANTHER" id="PTHR44329:SF288">
    <property type="entry name" value="MITOGEN-ACTIVATED PROTEIN KINASE KINASE KINASE 20"/>
    <property type="match status" value="1"/>
</dbReference>
<dbReference type="Gene3D" id="1.10.510.10">
    <property type="entry name" value="Transferase(Phosphotransferase) domain 1"/>
    <property type="match status" value="1"/>
</dbReference>
<keyword evidence="3" id="KW-0418">Kinase</keyword>
<comment type="caution">
    <text evidence="7">The sequence shown here is derived from an EMBL/GenBank/DDBJ whole genome shotgun (WGS) entry which is preliminary data.</text>
</comment>
<keyword evidence="1" id="KW-0808">Transferase</keyword>
<dbReference type="AlphaFoldDB" id="A0A2K0W2G7"/>
<evidence type="ECO:0000256" key="1">
    <source>
        <dbReference type="ARBA" id="ARBA00022679"/>
    </source>
</evidence>
<evidence type="ECO:0000313" key="7">
    <source>
        <dbReference type="EMBL" id="PNP76470.1"/>
    </source>
</evidence>
<sequence>MDNISEPPSTDLLASKSNQSKISDGVPLPDDRVRMQNKEGDNNKEASAPDTDNNHAELQDINLKRSHSGAFASDDMSSNSHPSDLPSRRPAKPEQPSPPVSDGSTPAESQEFKAKSQIVAHSEAFSEKDDDWLFDHTKIILRIGNDYFAASSQQRESQLKNLDHSSLDLTLIPRHHYCPKFKQGISKAPETLSLDDVYLKQPSLISWDAKDPNPTSIADLVLQEAEICETLKKHPHPNIVRYFGCLGEDDKIVGLVLGKYTSKLSDKVADSTPDQRVKLYEGVERGVRHLHQIGLIHNDLNPANIMLDGNIPVIIDFDSCRLRGEKMGDKRGTFGWELEEAELAAPENDLHGLEKLKEYIVSGGKVTFD</sequence>
<dbReference type="STRING" id="42673.A0A2K0W2G7"/>
<dbReference type="GO" id="GO:0005524">
    <property type="term" value="F:ATP binding"/>
    <property type="evidence" value="ECO:0007669"/>
    <property type="project" value="UniProtKB-KW"/>
</dbReference>
<dbReference type="InterPro" id="IPR011009">
    <property type="entry name" value="Kinase-like_dom_sf"/>
</dbReference>
<keyword evidence="8" id="KW-1185">Reference proteome</keyword>
<feature type="domain" description="Protein kinase" evidence="6">
    <location>
        <begin position="137"/>
        <end position="369"/>
    </location>
</feature>
<evidence type="ECO:0000313" key="8">
    <source>
        <dbReference type="Proteomes" id="UP000236664"/>
    </source>
</evidence>